<evidence type="ECO:0000313" key="7">
    <source>
        <dbReference type="RefSeq" id="XP_039144842.1"/>
    </source>
</evidence>
<dbReference type="GO" id="GO:0006354">
    <property type="term" value="P:DNA-templated transcription elongation"/>
    <property type="evidence" value="ECO:0007669"/>
    <property type="project" value="InterPro"/>
</dbReference>
<dbReference type="Pfam" id="PF02357">
    <property type="entry name" value="NusG"/>
    <property type="match status" value="1"/>
</dbReference>
<evidence type="ECO:0000256" key="4">
    <source>
        <dbReference type="SAM" id="MobiDB-lite"/>
    </source>
</evidence>
<protein>
    <submittedName>
        <fullName evidence="7">Uncharacterized protein LOC120282156</fullName>
    </submittedName>
</protein>
<keyword evidence="6" id="KW-1185">Reference proteome</keyword>
<dbReference type="Gene3D" id="2.30.30.30">
    <property type="match status" value="1"/>
</dbReference>
<dbReference type="InterPro" id="IPR014722">
    <property type="entry name" value="Rib_uL2_dom2"/>
</dbReference>
<dbReference type="GeneID" id="120282156"/>
<dbReference type="CDD" id="cd06091">
    <property type="entry name" value="KOW_NusG"/>
    <property type="match status" value="1"/>
</dbReference>
<dbReference type="InterPro" id="IPR043425">
    <property type="entry name" value="NusG-like"/>
</dbReference>
<dbReference type="CDD" id="cd09890">
    <property type="entry name" value="NGN_plant"/>
    <property type="match status" value="1"/>
</dbReference>
<evidence type="ECO:0000256" key="2">
    <source>
        <dbReference type="ARBA" id="ARBA00023015"/>
    </source>
</evidence>
<dbReference type="RefSeq" id="XP_039144842.1">
    <property type="nucleotide sequence ID" value="XM_039288908.1"/>
</dbReference>
<evidence type="ECO:0000259" key="5">
    <source>
        <dbReference type="SMART" id="SM00738"/>
    </source>
</evidence>
<dbReference type="Gene3D" id="3.30.70.940">
    <property type="entry name" value="NusG, N-terminal domain"/>
    <property type="match status" value="1"/>
</dbReference>
<keyword evidence="2" id="KW-0805">Transcription regulation</keyword>
<dbReference type="SMART" id="SM00738">
    <property type="entry name" value="NGN"/>
    <property type="match status" value="1"/>
</dbReference>
<keyword evidence="1" id="KW-0889">Transcription antitermination</keyword>
<dbReference type="GO" id="GO:0031564">
    <property type="term" value="P:transcription antitermination"/>
    <property type="evidence" value="ECO:0007669"/>
    <property type="project" value="UniProtKB-KW"/>
</dbReference>
<feature type="domain" description="NusG-like N-terminal" evidence="5">
    <location>
        <begin position="99"/>
        <end position="215"/>
    </location>
</feature>
<evidence type="ECO:0000256" key="1">
    <source>
        <dbReference type="ARBA" id="ARBA00022814"/>
    </source>
</evidence>
<evidence type="ECO:0000256" key="3">
    <source>
        <dbReference type="ARBA" id="ARBA00023163"/>
    </source>
</evidence>
<dbReference type="InterPro" id="IPR036735">
    <property type="entry name" value="NGN_dom_sf"/>
</dbReference>
<dbReference type="PANTHER" id="PTHR30265">
    <property type="entry name" value="RHO-INTERACTING TRANSCRIPTION TERMINATION FACTOR NUSG"/>
    <property type="match status" value="1"/>
</dbReference>
<dbReference type="InterPro" id="IPR006645">
    <property type="entry name" value="NGN-like_dom"/>
</dbReference>
<accession>A0AB40CZJ9</accession>
<sequence>MLQLQVLQWRPSLLPSPRASISFRTATRCISVASLPLETSAGSGGGELTARERRKLRNERRDRSSNWREEVEERLIKKPKKGKSSTSEGLNLDKLALLGPQWWIVRVARTNAHETAERISRALVRNFPGVAFKVYYPTVREQRVLKNGSCTTKLKPICPGCIFLHCVLNKEIHDCIRECDAVGGFLGFQVGNNKRKINRPKPVGINDMEAIFQQVREEQENADQAFVELQKAHNKGPAIDSREDLNSPSSKVSRNSRKGVKSIDLLVDDSNRLLTPGASICVLSGPFAEFTGYLKKLNRKNGKATVGFMLFGKESTLEVEIDQIVVETS</sequence>
<name>A0AB40CZJ9_DIOCR</name>
<dbReference type="SUPFAM" id="SSF82679">
    <property type="entry name" value="N-utilization substance G protein NusG, N-terminal domain"/>
    <property type="match status" value="1"/>
</dbReference>
<feature type="region of interest" description="Disordered" evidence="4">
    <location>
        <begin position="234"/>
        <end position="256"/>
    </location>
</feature>
<proteinExistence type="predicted"/>
<gene>
    <name evidence="7" type="primary">LOC120282156</name>
</gene>
<dbReference type="PANTHER" id="PTHR30265:SF4">
    <property type="entry name" value="KOW MOTIF FAMILY PROTEIN, EXPRESSED"/>
    <property type="match status" value="1"/>
</dbReference>
<feature type="region of interest" description="Disordered" evidence="4">
    <location>
        <begin position="40"/>
        <end position="87"/>
    </location>
</feature>
<feature type="compositionally biased region" description="Basic and acidic residues" evidence="4">
    <location>
        <begin position="59"/>
        <end position="76"/>
    </location>
</feature>
<organism evidence="6 7">
    <name type="scientific">Dioscorea cayennensis subsp. rotundata</name>
    <name type="common">White Guinea yam</name>
    <name type="synonym">Dioscorea rotundata</name>
    <dbReference type="NCBI Taxonomy" id="55577"/>
    <lineage>
        <taxon>Eukaryota</taxon>
        <taxon>Viridiplantae</taxon>
        <taxon>Streptophyta</taxon>
        <taxon>Embryophyta</taxon>
        <taxon>Tracheophyta</taxon>
        <taxon>Spermatophyta</taxon>
        <taxon>Magnoliopsida</taxon>
        <taxon>Liliopsida</taxon>
        <taxon>Dioscoreales</taxon>
        <taxon>Dioscoreaceae</taxon>
        <taxon>Dioscorea</taxon>
    </lineage>
</organism>
<reference evidence="7" key="1">
    <citation type="submission" date="2025-08" db="UniProtKB">
        <authorList>
            <consortium name="RefSeq"/>
        </authorList>
    </citation>
    <scope>IDENTIFICATION</scope>
</reference>
<dbReference type="AlphaFoldDB" id="A0AB40CZJ9"/>
<dbReference type="InterPro" id="IPR008991">
    <property type="entry name" value="Translation_prot_SH3-like_sf"/>
</dbReference>
<keyword evidence="3" id="KW-0804">Transcription</keyword>
<evidence type="ECO:0000313" key="6">
    <source>
        <dbReference type="Proteomes" id="UP001515500"/>
    </source>
</evidence>
<dbReference type="Proteomes" id="UP001515500">
    <property type="component" value="Chromosome 18"/>
</dbReference>
<dbReference type="SUPFAM" id="SSF50104">
    <property type="entry name" value="Translation proteins SH3-like domain"/>
    <property type="match status" value="1"/>
</dbReference>